<protein>
    <submittedName>
        <fullName evidence="3">Helix-turn-helix domain protein</fullName>
    </submittedName>
</protein>
<dbReference type="InterPro" id="IPR041657">
    <property type="entry name" value="HTH_17"/>
</dbReference>
<reference evidence="3 4" key="1">
    <citation type="submission" date="2019-02" db="EMBL/GenBank/DDBJ databases">
        <title>Deep-cultivation of Planctomycetes and their phenomic and genomic characterization uncovers novel biology.</title>
        <authorList>
            <person name="Wiegand S."/>
            <person name="Jogler M."/>
            <person name="Boedeker C."/>
            <person name="Pinto D."/>
            <person name="Vollmers J."/>
            <person name="Rivas-Marin E."/>
            <person name="Kohn T."/>
            <person name="Peeters S.H."/>
            <person name="Heuer A."/>
            <person name="Rast P."/>
            <person name="Oberbeckmann S."/>
            <person name="Bunk B."/>
            <person name="Jeske O."/>
            <person name="Meyerdierks A."/>
            <person name="Storesund J.E."/>
            <person name="Kallscheuer N."/>
            <person name="Luecker S."/>
            <person name="Lage O.M."/>
            <person name="Pohl T."/>
            <person name="Merkel B.J."/>
            <person name="Hornburger P."/>
            <person name="Mueller R.-W."/>
            <person name="Bruemmer F."/>
            <person name="Labrenz M."/>
            <person name="Spormann A.M."/>
            <person name="Op den Camp H."/>
            <person name="Overmann J."/>
            <person name="Amann R."/>
            <person name="Jetten M.S.M."/>
            <person name="Mascher T."/>
            <person name="Medema M.H."/>
            <person name="Devos D.P."/>
            <person name="Kaster A.-K."/>
            <person name="Ovreas L."/>
            <person name="Rohde M."/>
            <person name="Galperin M.Y."/>
            <person name="Jogler C."/>
        </authorList>
    </citation>
    <scope>NUCLEOTIDE SEQUENCE [LARGE SCALE GENOMIC DNA]</scope>
    <source>
        <strain evidence="3 4">Pan216</strain>
    </source>
</reference>
<dbReference type="OrthoDB" id="291784at2"/>
<accession>A0A518B460</accession>
<dbReference type="InterPro" id="IPR009061">
    <property type="entry name" value="DNA-bd_dom_put_sf"/>
</dbReference>
<evidence type="ECO:0000259" key="2">
    <source>
        <dbReference type="Pfam" id="PF12728"/>
    </source>
</evidence>
<proteinExistence type="predicted"/>
<organism evidence="3 4">
    <name type="scientific">Kolteria novifilia</name>
    <dbReference type="NCBI Taxonomy" id="2527975"/>
    <lineage>
        <taxon>Bacteria</taxon>
        <taxon>Pseudomonadati</taxon>
        <taxon>Planctomycetota</taxon>
        <taxon>Planctomycetia</taxon>
        <taxon>Kolteriales</taxon>
        <taxon>Kolteriaceae</taxon>
        <taxon>Kolteria</taxon>
    </lineage>
</organism>
<gene>
    <name evidence="3" type="ORF">Pan216_25680</name>
</gene>
<dbReference type="AlphaFoldDB" id="A0A518B460"/>
<keyword evidence="4" id="KW-1185">Reference proteome</keyword>
<feature type="domain" description="Helix-turn-helix" evidence="2">
    <location>
        <begin position="11"/>
        <end position="58"/>
    </location>
</feature>
<feature type="compositionally biased region" description="Basic and acidic residues" evidence="1">
    <location>
        <begin position="72"/>
        <end position="84"/>
    </location>
</feature>
<evidence type="ECO:0000313" key="4">
    <source>
        <dbReference type="Proteomes" id="UP000317093"/>
    </source>
</evidence>
<evidence type="ECO:0000256" key="1">
    <source>
        <dbReference type="SAM" id="MobiDB-lite"/>
    </source>
</evidence>
<dbReference type="RefSeq" id="WP_145258262.1">
    <property type="nucleotide sequence ID" value="NZ_CP036279.1"/>
</dbReference>
<feature type="region of interest" description="Disordered" evidence="1">
    <location>
        <begin position="57"/>
        <end position="94"/>
    </location>
</feature>
<evidence type="ECO:0000313" key="3">
    <source>
        <dbReference type="EMBL" id="QDU61706.1"/>
    </source>
</evidence>
<sequence length="94" mass="10475">MMAKSKDRTSYLTAKELARLSGFSVATIWRLKRDEKIPFVQPGGKHGKVVFPEDALERANPSTNPIAPVLNDKSDEPLPGRRPDWMSSDGEEAH</sequence>
<dbReference type="KEGG" id="knv:Pan216_25680"/>
<dbReference type="EMBL" id="CP036279">
    <property type="protein sequence ID" value="QDU61706.1"/>
    <property type="molecule type" value="Genomic_DNA"/>
</dbReference>
<dbReference type="Pfam" id="PF12728">
    <property type="entry name" value="HTH_17"/>
    <property type="match status" value="1"/>
</dbReference>
<name>A0A518B460_9BACT</name>
<dbReference type="SUPFAM" id="SSF46955">
    <property type="entry name" value="Putative DNA-binding domain"/>
    <property type="match status" value="1"/>
</dbReference>
<dbReference type="Proteomes" id="UP000317093">
    <property type="component" value="Chromosome"/>
</dbReference>